<reference evidence="4 5" key="1">
    <citation type="submission" date="2017-04" db="EMBL/GenBank/DDBJ databases">
        <authorList>
            <person name="Afonso C.L."/>
            <person name="Miller P.J."/>
            <person name="Scott M.A."/>
            <person name="Spackman E."/>
            <person name="Goraichik I."/>
            <person name="Dimitrov K.M."/>
            <person name="Suarez D.L."/>
            <person name="Swayne D.E."/>
        </authorList>
    </citation>
    <scope>NUCLEOTIDE SEQUENCE [LARGE SCALE GENOMIC DNA]</scope>
    <source>
        <strain evidence="4 5">DSM 12816</strain>
    </source>
</reference>
<dbReference type="Gene3D" id="3.40.1080.10">
    <property type="entry name" value="Glutaconate Coenzyme A-transferase"/>
    <property type="match status" value="1"/>
</dbReference>
<dbReference type="SMART" id="SM00882">
    <property type="entry name" value="CoA_trans"/>
    <property type="match status" value="1"/>
</dbReference>
<evidence type="ECO:0000313" key="4">
    <source>
        <dbReference type="EMBL" id="SMC57803.1"/>
    </source>
</evidence>
<name>A0A1W2AB38_9FIRM</name>
<keyword evidence="3" id="KW-0812">Transmembrane</keyword>
<keyword evidence="3" id="KW-0472">Membrane</keyword>
<dbReference type="NCBIfam" id="TIGR02429">
    <property type="entry name" value="pcaI_scoA_fam"/>
    <property type="match status" value="1"/>
</dbReference>
<comment type="similarity">
    <text evidence="1">Belongs to the 3-oxoacid CoA-transferase subunit A family.</text>
</comment>
<evidence type="ECO:0000256" key="3">
    <source>
        <dbReference type="SAM" id="Phobius"/>
    </source>
</evidence>
<dbReference type="GO" id="GO:0008410">
    <property type="term" value="F:CoA-transferase activity"/>
    <property type="evidence" value="ECO:0007669"/>
    <property type="project" value="InterPro"/>
</dbReference>
<dbReference type="PROSITE" id="PS01273">
    <property type="entry name" value="COA_TRANSF_1"/>
    <property type="match status" value="1"/>
</dbReference>
<gene>
    <name evidence="4" type="ORF">SAMN02745168_1686</name>
</gene>
<protein>
    <submittedName>
        <fullName evidence="4">Acetate CoA/acetoacetate CoA-transferase alpha subunit</fullName>
    </submittedName>
</protein>
<dbReference type="OrthoDB" id="9801795at2"/>
<keyword evidence="2 4" id="KW-0808">Transferase</keyword>
<dbReference type="InterPro" id="IPR004165">
    <property type="entry name" value="CoA_trans_fam_I"/>
</dbReference>
<dbReference type="InterPro" id="IPR037171">
    <property type="entry name" value="NagB/RpiA_transferase-like"/>
</dbReference>
<evidence type="ECO:0000256" key="1">
    <source>
        <dbReference type="ARBA" id="ARBA00005612"/>
    </source>
</evidence>
<dbReference type="Proteomes" id="UP000192790">
    <property type="component" value="Unassembled WGS sequence"/>
</dbReference>
<dbReference type="RefSeq" id="WP_084234357.1">
    <property type="nucleotide sequence ID" value="NZ_FWXW01000003.1"/>
</dbReference>
<evidence type="ECO:0000256" key="2">
    <source>
        <dbReference type="ARBA" id="ARBA00022679"/>
    </source>
</evidence>
<sequence>MNKVISKEAALDKIKDGQTLMIGGFAAVGTPASIIAGIVERKIGNLTIIANDTGFPDKGIGLLVVAKLVKKMHCSHIGTNPETIRQFNAGELEIEFNPQGTLAERMRAGGAGIAGFYTPTGVGTVIADGKETKDFNGKTYLLETALHAEVSIVKAHKADKFGNLVFRRTAKNFNPLIATAGDIVIAEVEEIVEIGDIDPDEVMLPGIYVDYIVKA</sequence>
<dbReference type="InterPro" id="IPR012792">
    <property type="entry name" value="3-oxoacid_CoA-transf_A"/>
</dbReference>
<keyword evidence="3" id="KW-1133">Transmembrane helix</keyword>
<dbReference type="EMBL" id="FWXW01000003">
    <property type="protein sequence ID" value="SMC57803.1"/>
    <property type="molecule type" value="Genomic_DNA"/>
</dbReference>
<dbReference type="PANTHER" id="PTHR13707:SF60">
    <property type="entry name" value="ACETATE COA-TRANSFERASE SUBUNIT ALPHA"/>
    <property type="match status" value="1"/>
</dbReference>
<dbReference type="AlphaFoldDB" id="A0A1W2AB38"/>
<feature type="transmembrane region" description="Helical" evidence="3">
    <location>
        <begin position="20"/>
        <end position="39"/>
    </location>
</feature>
<dbReference type="SUPFAM" id="SSF100950">
    <property type="entry name" value="NagB/RpiA/CoA transferase-like"/>
    <property type="match status" value="1"/>
</dbReference>
<dbReference type="InterPro" id="IPR004163">
    <property type="entry name" value="CoA_transf_BS"/>
</dbReference>
<dbReference type="PANTHER" id="PTHR13707">
    <property type="entry name" value="KETOACID-COENZYME A TRANSFERASE"/>
    <property type="match status" value="1"/>
</dbReference>
<organism evidence="4 5">
    <name type="scientific">Papillibacter cinnamivorans DSM 12816</name>
    <dbReference type="NCBI Taxonomy" id="1122930"/>
    <lineage>
        <taxon>Bacteria</taxon>
        <taxon>Bacillati</taxon>
        <taxon>Bacillota</taxon>
        <taxon>Clostridia</taxon>
        <taxon>Eubacteriales</taxon>
        <taxon>Oscillospiraceae</taxon>
        <taxon>Papillibacter</taxon>
    </lineage>
</organism>
<dbReference type="STRING" id="1122930.SAMN02745168_1686"/>
<keyword evidence="5" id="KW-1185">Reference proteome</keyword>
<dbReference type="Pfam" id="PF01144">
    <property type="entry name" value="CoA_trans"/>
    <property type="match status" value="1"/>
</dbReference>
<evidence type="ECO:0000313" key="5">
    <source>
        <dbReference type="Proteomes" id="UP000192790"/>
    </source>
</evidence>
<proteinExistence type="inferred from homology"/>
<accession>A0A1W2AB38</accession>